<evidence type="ECO:0000259" key="1">
    <source>
        <dbReference type="Pfam" id="PF03496"/>
    </source>
</evidence>
<evidence type="ECO:0000313" key="3">
    <source>
        <dbReference type="EMBL" id="GJM52982.1"/>
    </source>
</evidence>
<evidence type="ECO:0000313" key="2">
    <source>
        <dbReference type="EMBL" id="GJM49817.1"/>
    </source>
</evidence>
<dbReference type="EMBL" id="BQKA01000013">
    <property type="protein sequence ID" value="GJM49817.1"/>
    <property type="molecule type" value="Genomic_DNA"/>
</dbReference>
<organism evidence="2 4">
    <name type="scientific">Capnocytophaga catalasegens</name>
    <dbReference type="NCBI Taxonomy" id="1004260"/>
    <lineage>
        <taxon>Bacteria</taxon>
        <taxon>Pseudomonadati</taxon>
        <taxon>Bacteroidota</taxon>
        <taxon>Flavobacteriia</taxon>
        <taxon>Flavobacteriales</taxon>
        <taxon>Flavobacteriaceae</taxon>
        <taxon>Capnocytophaga</taxon>
    </lineage>
</organism>
<dbReference type="EMBL" id="BQKB01000023">
    <property type="protein sequence ID" value="GJM52982.1"/>
    <property type="molecule type" value="Genomic_DNA"/>
</dbReference>
<gene>
    <name evidence="2" type="ORF">RCZ15_07920</name>
    <name evidence="3" type="ORF">RCZ16_12990</name>
</gene>
<protein>
    <recommendedName>
        <fullName evidence="1">ADP ribosyltransferase domain-containing protein</fullName>
    </recommendedName>
</protein>
<dbReference type="Gene3D" id="3.90.176.10">
    <property type="entry name" value="Toxin ADP-ribosyltransferase, Chain A, domain 1"/>
    <property type="match status" value="1"/>
</dbReference>
<dbReference type="PROSITE" id="PS51996">
    <property type="entry name" value="TR_MART"/>
    <property type="match status" value="1"/>
</dbReference>
<reference evidence="2 5" key="1">
    <citation type="submission" date="2021-11" db="EMBL/GenBank/DDBJ databases">
        <title>Draft genome sequence of Capnocytophaga sp. strain KC07075 isolated from cat oral cavity.</title>
        <authorList>
            <person name="Suzuki M."/>
            <person name="Imaoka K."/>
            <person name="Kimura M."/>
            <person name="Morikawa S."/>
            <person name="Maeda K."/>
        </authorList>
    </citation>
    <scope>NUCLEOTIDE SEQUENCE</scope>
    <source>
        <strain evidence="2">KC07075</strain>
        <strain evidence="3 5">KC07079</strain>
    </source>
</reference>
<accession>A0AAV5AWL1</accession>
<keyword evidence="5" id="KW-1185">Reference proteome</keyword>
<dbReference type="InterPro" id="IPR003540">
    <property type="entry name" value="ADP-ribosyltransferase"/>
</dbReference>
<dbReference type="Proteomes" id="UP001207736">
    <property type="component" value="Unassembled WGS sequence"/>
</dbReference>
<dbReference type="RefSeq" id="WP_264846821.1">
    <property type="nucleotide sequence ID" value="NZ_BPMA01000031.1"/>
</dbReference>
<sequence>MDEWGKSHSDYFKESREIKSRGWTTDENDKNRINELESIEIYCGYGSEYVNDCLRKNKSIDISIYKNIPFYLKNLINKFEIEDDIIVVKRIPSLVLKKENYREGNLYKDKAFLSTSLNINYRLNYQSEEKKLNNNALCIIKVPKGTNGVYIHKALGGGGRDEYEVLFNTETSFIVEKRRKIFNNYILNLKIE</sequence>
<dbReference type="Pfam" id="PF03496">
    <property type="entry name" value="ADPrib_exo_Tox"/>
    <property type="match status" value="1"/>
</dbReference>
<evidence type="ECO:0000313" key="4">
    <source>
        <dbReference type="Proteomes" id="UP001207736"/>
    </source>
</evidence>
<dbReference type="Proteomes" id="UP001208692">
    <property type="component" value="Unassembled WGS sequence"/>
</dbReference>
<dbReference type="GO" id="GO:0005576">
    <property type="term" value="C:extracellular region"/>
    <property type="evidence" value="ECO:0007669"/>
    <property type="project" value="InterPro"/>
</dbReference>
<name>A0AAV5AWL1_9FLAO</name>
<evidence type="ECO:0000313" key="5">
    <source>
        <dbReference type="Proteomes" id="UP001208692"/>
    </source>
</evidence>
<feature type="domain" description="ADP ribosyltransferase" evidence="1">
    <location>
        <begin position="3"/>
        <end position="183"/>
    </location>
</feature>
<proteinExistence type="predicted"/>
<dbReference type="SUPFAM" id="SSF56399">
    <property type="entry name" value="ADP-ribosylation"/>
    <property type="match status" value="1"/>
</dbReference>
<dbReference type="AlphaFoldDB" id="A0AAV5AWL1"/>
<comment type="caution">
    <text evidence="2">The sequence shown here is derived from an EMBL/GenBank/DDBJ whole genome shotgun (WGS) entry which is preliminary data.</text>
</comment>